<dbReference type="Gene3D" id="3.30.420.40">
    <property type="match status" value="2"/>
</dbReference>
<evidence type="ECO:0000256" key="9">
    <source>
        <dbReference type="ARBA" id="ARBA00043149"/>
    </source>
</evidence>
<evidence type="ECO:0000256" key="10">
    <source>
        <dbReference type="ARBA" id="ARBA00052101"/>
    </source>
</evidence>
<dbReference type="InterPro" id="IPR018484">
    <property type="entry name" value="FGGY_N"/>
</dbReference>
<evidence type="ECO:0000256" key="8">
    <source>
        <dbReference type="ARBA" id="ARBA00022840"/>
    </source>
</evidence>
<dbReference type="PANTHER" id="PTHR10196:SF69">
    <property type="entry name" value="GLYCEROL KINASE"/>
    <property type="match status" value="1"/>
</dbReference>
<keyword evidence="6 12" id="KW-0418">Kinase</keyword>
<evidence type="ECO:0000256" key="4">
    <source>
        <dbReference type="ARBA" id="ARBA00022679"/>
    </source>
</evidence>
<name>A0A7W7GNG0_9MICC</name>
<dbReference type="GO" id="GO:0019563">
    <property type="term" value="P:glycerol catabolic process"/>
    <property type="evidence" value="ECO:0007669"/>
    <property type="project" value="TreeGrafter"/>
</dbReference>
<dbReference type="RefSeq" id="WP_158495962.1">
    <property type="nucleotide sequence ID" value="NZ_JACHNA010000001.1"/>
</dbReference>
<dbReference type="InterPro" id="IPR018483">
    <property type="entry name" value="Carb_kinase_FGGY_CS"/>
</dbReference>
<evidence type="ECO:0000256" key="7">
    <source>
        <dbReference type="ARBA" id="ARBA00022798"/>
    </source>
</evidence>
<dbReference type="PIRSF" id="PIRSF000538">
    <property type="entry name" value="GlpK"/>
    <property type="match status" value="1"/>
</dbReference>
<dbReference type="AlphaFoldDB" id="A0A7W7GNG0"/>
<keyword evidence="7" id="KW-0319">Glycerol metabolism</keyword>
<evidence type="ECO:0000256" key="12">
    <source>
        <dbReference type="RuleBase" id="RU003733"/>
    </source>
</evidence>
<dbReference type="PANTHER" id="PTHR10196">
    <property type="entry name" value="SUGAR KINASE"/>
    <property type="match status" value="1"/>
</dbReference>
<evidence type="ECO:0000256" key="2">
    <source>
        <dbReference type="ARBA" id="ARBA00009156"/>
    </source>
</evidence>
<evidence type="ECO:0000256" key="3">
    <source>
        <dbReference type="ARBA" id="ARBA00012099"/>
    </source>
</evidence>
<dbReference type="GO" id="GO:0006072">
    <property type="term" value="P:glycerol-3-phosphate metabolic process"/>
    <property type="evidence" value="ECO:0007669"/>
    <property type="project" value="InterPro"/>
</dbReference>
<reference evidence="15 16" key="1">
    <citation type="submission" date="2020-08" db="EMBL/GenBank/DDBJ databases">
        <title>Sequencing the genomes of 1000 actinobacteria strains.</title>
        <authorList>
            <person name="Klenk H.-P."/>
        </authorList>
    </citation>
    <scope>NUCLEOTIDE SEQUENCE [LARGE SCALE GENOMIC DNA]</scope>
    <source>
        <strain evidence="15 16">DSM 23974</strain>
    </source>
</reference>
<dbReference type="EC" id="2.7.1.30" evidence="3"/>
<keyword evidence="16" id="KW-1185">Reference proteome</keyword>
<dbReference type="GO" id="GO:0005829">
    <property type="term" value="C:cytosol"/>
    <property type="evidence" value="ECO:0007669"/>
    <property type="project" value="TreeGrafter"/>
</dbReference>
<comment type="function">
    <text evidence="11">Key enzyme in the regulation of glycerol uptake and metabolism. Catalyzes the phosphorylation of glycerol to yield sn-glycerol 3-phosphate.</text>
</comment>
<keyword evidence="5" id="KW-0547">Nucleotide-binding</keyword>
<evidence type="ECO:0000256" key="6">
    <source>
        <dbReference type="ARBA" id="ARBA00022777"/>
    </source>
</evidence>
<dbReference type="SUPFAM" id="SSF53067">
    <property type="entry name" value="Actin-like ATPase domain"/>
    <property type="match status" value="2"/>
</dbReference>
<comment type="pathway">
    <text evidence="1">Polyol metabolism; glycerol degradation via glycerol kinase pathway; sn-glycerol 3-phosphate from glycerol: step 1/1.</text>
</comment>
<feature type="domain" description="Carbohydrate kinase FGGY N-terminal" evidence="13">
    <location>
        <begin position="12"/>
        <end position="264"/>
    </location>
</feature>
<accession>A0A7W7GNG0</accession>
<dbReference type="CDD" id="cd07769">
    <property type="entry name" value="ASKHA_NBD_FGGY_GK"/>
    <property type="match status" value="1"/>
</dbReference>
<protein>
    <recommendedName>
        <fullName evidence="3">glycerol kinase</fullName>
        <ecNumber evidence="3">2.7.1.30</ecNumber>
    </recommendedName>
    <alternativeName>
        <fullName evidence="9">ATP:glycerol 3-phosphotransferase</fullName>
    </alternativeName>
</protein>
<dbReference type="GO" id="GO:0005524">
    <property type="term" value="F:ATP binding"/>
    <property type="evidence" value="ECO:0007669"/>
    <property type="project" value="UniProtKB-KW"/>
</dbReference>
<proteinExistence type="inferred from homology"/>
<comment type="caution">
    <text evidence="15">The sequence shown here is derived from an EMBL/GenBank/DDBJ whole genome shotgun (WGS) entry which is preliminary data.</text>
</comment>
<evidence type="ECO:0000259" key="14">
    <source>
        <dbReference type="Pfam" id="PF02782"/>
    </source>
</evidence>
<dbReference type="GO" id="GO:0004370">
    <property type="term" value="F:glycerol kinase activity"/>
    <property type="evidence" value="ECO:0007669"/>
    <property type="project" value="UniProtKB-EC"/>
</dbReference>
<dbReference type="EMBL" id="JACHNA010000001">
    <property type="protein sequence ID" value="MBB4735322.1"/>
    <property type="molecule type" value="Genomic_DNA"/>
</dbReference>
<evidence type="ECO:0000256" key="5">
    <source>
        <dbReference type="ARBA" id="ARBA00022741"/>
    </source>
</evidence>
<evidence type="ECO:0000313" key="16">
    <source>
        <dbReference type="Proteomes" id="UP000540191"/>
    </source>
</evidence>
<comment type="catalytic activity">
    <reaction evidence="10">
        <text>glycerol + ATP = sn-glycerol 3-phosphate + ADP + H(+)</text>
        <dbReference type="Rhea" id="RHEA:21644"/>
        <dbReference type="ChEBI" id="CHEBI:15378"/>
        <dbReference type="ChEBI" id="CHEBI:17754"/>
        <dbReference type="ChEBI" id="CHEBI:30616"/>
        <dbReference type="ChEBI" id="CHEBI:57597"/>
        <dbReference type="ChEBI" id="CHEBI:456216"/>
        <dbReference type="EC" id="2.7.1.30"/>
    </reaction>
</comment>
<dbReference type="InterPro" id="IPR018485">
    <property type="entry name" value="FGGY_C"/>
</dbReference>
<gene>
    <name evidence="15" type="ORF">HDA30_000830</name>
</gene>
<dbReference type="FunFam" id="3.30.420.40:FF:000008">
    <property type="entry name" value="Glycerol kinase"/>
    <property type="match status" value="1"/>
</dbReference>
<dbReference type="Pfam" id="PF00370">
    <property type="entry name" value="FGGY_N"/>
    <property type="match status" value="1"/>
</dbReference>
<dbReference type="InterPro" id="IPR000577">
    <property type="entry name" value="Carb_kinase_FGGY"/>
</dbReference>
<sequence length="511" mass="54873">MESSSLHRESGVVAIDQGTTSTRVSVVDAEGTVRATAQAEHAQHFPRPGWVEHDAAEIWESTRELMGLALTRARLRTRDVAAVGITNQRETVVAWDAATGVPVHRAIVWQDTRTEPALARLRADGLDGLVRERTGLPLASYFSASRIAWLLEHVPEAATLSDAGRLRVGTMDSWLLWNLTGGPDGGVHATDVTNASRTSLMDVETGRWDPEMLALFGIDERRWESMAPTIRPSIGVFGEVAGPVALDGVPVAGILGDQQAATFGQGILSAGGVKNTYGTGCFLLQHTGSQRPRSGHGLVVTVASQREGAPMQYALEGSVAVAGSLVQWLRDNLGLIERSADVETLADSVADDGGVVIVPAFSGLYAPHWRPDARGIVAGLTGYATRAHLARAAVDATAYQSRDLFEALVADTGRAPERLHVDGGMSVNDRLMQFQADLLDIEVVRPAQTETTVLGAAHAAGLAVGVWADESELSALVRPGRRWHPGMAAHDRDALVRRWRRALERSFDWAE</sequence>
<dbReference type="NCBIfam" id="TIGR01311">
    <property type="entry name" value="glycerol_kin"/>
    <property type="match status" value="1"/>
</dbReference>
<organism evidence="15 16">
    <name type="scientific">Micrococcus cohnii</name>
    <dbReference type="NCBI Taxonomy" id="993416"/>
    <lineage>
        <taxon>Bacteria</taxon>
        <taxon>Bacillati</taxon>
        <taxon>Actinomycetota</taxon>
        <taxon>Actinomycetes</taxon>
        <taxon>Micrococcales</taxon>
        <taxon>Micrococcaceae</taxon>
        <taxon>Micrococcus</taxon>
    </lineage>
</organism>
<dbReference type="Proteomes" id="UP000540191">
    <property type="component" value="Unassembled WGS sequence"/>
</dbReference>
<dbReference type="PROSITE" id="PS00445">
    <property type="entry name" value="FGGY_KINASES_2"/>
    <property type="match status" value="1"/>
</dbReference>
<dbReference type="Pfam" id="PF02782">
    <property type="entry name" value="FGGY_C"/>
    <property type="match status" value="1"/>
</dbReference>
<comment type="similarity">
    <text evidence="2 12">Belongs to the FGGY kinase family.</text>
</comment>
<evidence type="ECO:0000313" key="15">
    <source>
        <dbReference type="EMBL" id="MBB4735322.1"/>
    </source>
</evidence>
<dbReference type="NCBIfam" id="NF000756">
    <property type="entry name" value="PRK00047.1"/>
    <property type="match status" value="1"/>
</dbReference>
<evidence type="ECO:0000256" key="1">
    <source>
        <dbReference type="ARBA" id="ARBA00005190"/>
    </source>
</evidence>
<evidence type="ECO:0000256" key="11">
    <source>
        <dbReference type="ARBA" id="ARBA00054633"/>
    </source>
</evidence>
<dbReference type="InterPro" id="IPR043129">
    <property type="entry name" value="ATPase_NBD"/>
</dbReference>
<keyword evidence="4 12" id="KW-0808">Transferase</keyword>
<evidence type="ECO:0000259" key="13">
    <source>
        <dbReference type="Pfam" id="PF00370"/>
    </source>
</evidence>
<feature type="domain" description="Carbohydrate kinase FGGY C-terminal" evidence="14">
    <location>
        <begin position="274"/>
        <end position="463"/>
    </location>
</feature>
<dbReference type="InterPro" id="IPR005999">
    <property type="entry name" value="Glycerol_kin"/>
</dbReference>
<keyword evidence="8" id="KW-0067">ATP-binding</keyword>
<dbReference type="FunFam" id="3.30.420.40:FF:000007">
    <property type="entry name" value="Glycerol kinase"/>
    <property type="match status" value="1"/>
</dbReference>